<reference evidence="2 3" key="1">
    <citation type="journal article" date="2021" name="BMC Genomics">
        <title>Datura genome reveals duplications of psychoactive alkaloid biosynthetic genes and high mutation rate following tissue culture.</title>
        <authorList>
            <person name="Rajewski A."/>
            <person name="Carter-House D."/>
            <person name="Stajich J."/>
            <person name="Litt A."/>
        </authorList>
    </citation>
    <scope>NUCLEOTIDE SEQUENCE [LARGE SCALE GENOMIC DNA]</scope>
    <source>
        <strain evidence="2">AR-01</strain>
    </source>
</reference>
<feature type="non-terminal residue" evidence="2">
    <location>
        <position position="1"/>
    </location>
</feature>
<gene>
    <name evidence="2" type="ORF">HAX54_048257</name>
</gene>
<protein>
    <submittedName>
        <fullName evidence="2">Uncharacterized protein</fullName>
    </submittedName>
</protein>
<feature type="non-terminal residue" evidence="2">
    <location>
        <position position="62"/>
    </location>
</feature>
<organism evidence="2 3">
    <name type="scientific">Datura stramonium</name>
    <name type="common">Jimsonweed</name>
    <name type="synonym">Common thornapple</name>
    <dbReference type="NCBI Taxonomy" id="4076"/>
    <lineage>
        <taxon>Eukaryota</taxon>
        <taxon>Viridiplantae</taxon>
        <taxon>Streptophyta</taxon>
        <taxon>Embryophyta</taxon>
        <taxon>Tracheophyta</taxon>
        <taxon>Spermatophyta</taxon>
        <taxon>Magnoliopsida</taxon>
        <taxon>eudicotyledons</taxon>
        <taxon>Gunneridae</taxon>
        <taxon>Pentapetalae</taxon>
        <taxon>asterids</taxon>
        <taxon>lamiids</taxon>
        <taxon>Solanales</taxon>
        <taxon>Solanaceae</taxon>
        <taxon>Solanoideae</taxon>
        <taxon>Datureae</taxon>
        <taxon>Datura</taxon>
    </lineage>
</organism>
<evidence type="ECO:0000313" key="2">
    <source>
        <dbReference type="EMBL" id="MCD7462325.1"/>
    </source>
</evidence>
<comment type="caution">
    <text evidence="2">The sequence shown here is derived from an EMBL/GenBank/DDBJ whole genome shotgun (WGS) entry which is preliminary data.</text>
</comment>
<keyword evidence="3" id="KW-1185">Reference proteome</keyword>
<sequence length="62" mass="6585">TFDQRIVFLKDGLSFASSFKIAFFVIMGISLLACGGEESLGWKESLVGASSGSSYIGLEMGQ</sequence>
<dbReference type="Proteomes" id="UP000823775">
    <property type="component" value="Unassembled WGS sequence"/>
</dbReference>
<dbReference type="EMBL" id="JACEIK010000793">
    <property type="protein sequence ID" value="MCD7462325.1"/>
    <property type="molecule type" value="Genomic_DNA"/>
</dbReference>
<feature type="transmembrane region" description="Helical" evidence="1">
    <location>
        <begin position="12"/>
        <end position="34"/>
    </location>
</feature>
<evidence type="ECO:0000256" key="1">
    <source>
        <dbReference type="SAM" id="Phobius"/>
    </source>
</evidence>
<name>A0ABS8SU78_DATST</name>
<keyword evidence="1" id="KW-0812">Transmembrane</keyword>
<keyword evidence="1" id="KW-1133">Transmembrane helix</keyword>
<accession>A0ABS8SU78</accession>
<evidence type="ECO:0000313" key="3">
    <source>
        <dbReference type="Proteomes" id="UP000823775"/>
    </source>
</evidence>
<proteinExistence type="predicted"/>
<keyword evidence="1" id="KW-0472">Membrane</keyword>